<organism evidence="7 8">
    <name type="scientific">Lodderomyces beijingensis</name>
    <dbReference type="NCBI Taxonomy" id="1775926"/>
    <lineage>
        <taxon>Eukaryota</taxon>
        <taxon>Fungi</taxon>
        <taxon>Dikarya</taxon>
        <taxon>Ascomycota</taxon>
        <taxon>Saccharomycotina</taxon>
        <taxon>Pichiomycetes</taxon>
        <taxon>Debaryomycetaceae</taxon>
        <taxon>Candida/Lodderomyces clade</taxon>
        <taxon>Lodderomyces</taxon>
    </lineage>
</organism>
<evidence type="ECO:0000256" key="4">
    <source>
        <dbReference type="ARBA" id="ARBA00022664"/>
    </source>
</evidence>
<evidence type="ECO:0000256" key="2">
    <source>
        <dbReference type="ARBA" id="ARBA00006644"/>
    </source>
</evidence>
<dbReference type="PANTHER" id="PTHR12718:SF2">
    <property type="entry name" value="SPLICEOSOME-ASSOCIATED PROTEIN CWC15 HOMOLOG"/>
    <property type="match status" value="1"/>
</dbReference>
<dbReference type="EMBL" id="OZ022406">
    <property type="protein sequence ID" value="CAK9437070.1"/>
    <property type="molecule type" value="Genomic_DNA"/>
</dbReference>
<name>A0ABP0ZLY1_9ASCO</name>
<feature type="compositionally biased region" description="Basic and acidic residues" evidence="6">
    <location>
        <begin position="204"/>
        <end position="219"/>
    </location>
</feature>
<feature type="compositionally biased region" description="Acidic residues" evidence="6">
    <location>
        <begin position="150"/>
        <end position="169"/>
    </location>
</feature>
<feature type="compositionally biased region" description="Basic and acidic residues" evidence="6">
    <location>
        <begin position="89"/>
        <end position="129"/>
    </location>
</feature>
<feature type="compositionally biased region" description="Low complexity" evidence="6">
    <location>
        <begin position="140"/>
        <end position="149"/>
    </location>
</feature>
<dbReference type="Proteomes" id="UP001497383">
    <property type="component" value="Chromosome 2"/>
</dbReference>
<dbReference type="PANTHER" id="PTHR12718">
    <property type="entry name" value="CELL CYCLE CONTROL PROTEIN CWF15"/>
    <property type="match status" value="1"/>
</dbReference>
<accession>A0ABP0ZLY1</accession>
<keyword evidence="4" id="KW-0507">mRNA processing</keyword>
<evidence type="ECO:0000256" key="5">
    <source>
        <dbReference type="ARBA" id="ARBA00023187"/>
    </source>
</evidence>
<comment type="function">
    <text evidence="1">Involved in pre-mRNA splicing.</text>
</comment>
<feature type="region of interest" description="Disordered" evidence="6">
    <location>
        <begin position="51"/>
        <end position="256"/>
    </location>
</feature>
<evidence type="ECO:0000256" key="6">
    <source>
        <dbReference type="SAM" id="MobiDB-lite"/>
    </source>
</evidence>
<dbReference type="RefSeq" id="XP_066828452.1">
    <property type="nucleotide sequence ID" value="XM_066971411.1"/>
</dbReference>
<feature type="compositionally biased region" description="Polar residues" evidence="6">
    <location>
        <begin position="240"/>
        <end position="253"/>
    </location>
</feature>
<dbReference type="GeneID" id="92206710"/>
<gene>
    <name evidence="7" type="ORF">LODBEIA_P15140</name>
</gene>
<reference evidence="7 8" key="1">
    <citation type="submission" date="2024-03" db="EMBL/GenBank/DDBJ databases">
        <authorList>
            <person name="Brejova B."/>
        </authorList>
    </citation>
    <scope>NUCLEOTIDE SEQUENCE [LARGE SCALE GENOMIC DNA]</scope>
    <source>
        <strain evidence="7 8">CBS 14171</strain>
    </source>
</reference>
<sequence length="268" mass="29950">MTTNHRPQLEAKKGRRLNIQGSIVHARALPQQQKLKYRSDIPKEKFTRAVQELKHEQNGTHPPPSSSLSSKKKRLLVGYASSDDEDDDHVQTRTKANDDLKKSDQIDDGSIRLDAMRDEHKLKKPKVESSDTISTSKSGAASPSVADPASDSDSDSNDDNDDDDDDAEETAALVAEINKIKQQKSSAVRERAQPKENTLAALMHRIETSKAEPEPENKNTNKPPSSNWRDTPFRFKRTSGDASTSQRDFTTETLKSKSHREFLSKFVG</sequence>
<proteinExistence type="inferred from homology"/>
<evidence type="ECO:0000256" key="1">
    <source>
        <dbReference type="ARBA" id="ARBA00003777"/>
    </source>
</evidence>
<protein>
    <recommendedName>
        <fullName evidence="3">Pre-mRNA-splicing factor CWC15</fullName>
    </recommendedName>
</protein>
<evidence type="ECO:0000256" key="3">
    <source>
        <dbReference type="ARBA" id="ARBA00020693"/>
    </source>
</evidence>
<dbReference type="InterPro" id="IPR006973">
    <property type="entry name" value="Cwf_Cwc_15"/>
</dbReference>
<keyword evidence="8" id="KW-1185">Reference proteome</keyword>
<evidence type="ECO:0000313" key="8">
    <source>
        <dbReference type="Proteomes" id="UP001497383"/>
    </source>
</evidence>
<comment type="similarity">
    <text evidence="2">Belongs to the CWC15 family.</text>
</comment>
<evidence type="ECO:0000313" key="7">
    <source>
        <dbReference type="EMBL" id="CAK9437070.1"/>
    </source>
</evidence>
<dbReference type="Pfam" id="PF04889">
    <property type="entry name" value="Cwf_Cwc_15"/>
    <property type="match status" value="1"/>
</dbReference>
<keyword evidence="5" id="KW-0508">mRNA splicing</keyword>
<feature type="compositionally biased region" description="Polar residues" evidence="6">
    <location>
        <begin position="130"/>
        <end position="139"/>
    </location>
</feature>